<gene>
    <name evidence="3" type="ORF">RQP50_08490</name>
</gene>
<dbReference type="GO" id="GO:0003700">
    <property type="term" value="F:DNA-binding transcription factor activity"/>
    <property type="evidence" value="ECO:0007669"/>
    <property type="project" value="InterPro"/>
</dbReference>
<evidence type="ECO:0000313" key="3">
    <source>
        <dbReference type="EMBL" id="MDT8976282.1"/>
    </source>
</evidence>
<dbReference type="GO" id="GO:0003677">
    <property type="term" value="F:DNA binding"/>
    <property type="evidence" value="ECO:0007669"/>
    <property type="project" value="UniProtKB-KW"/>
</dbReference>
<dbReference type="PANTHER" id="PTHR30204:SF82">
    <property type="entry name" value="TRANSCRIPTIONAL REGULATOR, MERR FAMILY"/>
    <property type="match status" value="1"/>
</dbReference>
<dbReference type="SUPFAM" id="SSF46955">
    <property type="entry name" value="Putative DNA-binding domain"/>
    <property type="match status" value="1"/>
</dbReference>
<dbReference type="Proteomes" id="UP001250538">
    <property type="component" value="Unassembled WGS sequence"/>
</dbReference>
<dbReference type="InterPro" id="IPR047057">
    <property type="entry name" value="MerR_fam"/>
</dbReference>
<proteinExistence type="predicted"/>
<dbReference type="PRINTS" id="PR00040">
    <property type="entry name" value="HTHMERR"/>
</dbReference>
<name>A0AAJ2JXS3_9BACL</name>
<dbReference type="InterPro" id="IPR000551">
    <property type="entry name" value="MerR-type_HTH_dom"/>
</dbReference>
<reference evidence="4" key="1">
    <citation type="submission" date="2023-09" db="EMBL/GenBank/DDBJ databases">
        <title>Paenibacillus sp. chi10 Genome sequencing and assembly.</title>
        <authorList>
            <person name="Kim I."/>
        </authorList>
    </citation>
    <scope>NUCLEOTIDE SEQUENCE [LARGE SCALE GENOMIC DNA]</scope>
    <source>
        <strain evidence="4">chi10</strain>
    </source>
</reference>
<dbReference type="AlphaFoldDB" id="A0AAJ2JXS3"/>
<sequence length="128" mass="15210">MFYTINDVKKMYGISASTLRFYEKEGILPKINRDRSGRRVYEEKELEWLQLVIALKDTGMALETIKEYIAMVYEGDKTLEERRKILLEHKQSVEKKLTLTLEHLEKINKKITVYDVLVLKKNPKDLFI</sequence>
<dbReference type="SMART" id="SM00422">
    <property type="entry name" value="HTH_MERR"/>
    <property type="match status" value="1"/>
</dbReference>
<keyword evidence="1" id="KW-0238">DNA-binding</keyword>
<dbReference type="EMBL" id="JAVYAA010000002">
    <property type="protein sequence ID" value="MDT8976282.1"/>
    <property type="molecule type" value="Genomic_DNA"/>
</dbReference>
<evidence type="ECO:0000259" key="2">
    <source>
        <dbReference type="PROSITE" id="PS50937"/>
    </source>
</evidence>
<evidence type="ECO:0000256" key="1">
    <source>
        <dbReference type="ARBA" id="ARBA00023125"/>
    </source>
</evidence>
<dbReference type="Gene3D" id="1.10.1660.10">
    <property type="match status" value="1"/>
</dbReference>
<dbReference type="PANTHER" id="PTHR30204">
    <property type="entry name" value="REDOX-CYCLING DRUG-SENSING TRANSCRIPTIONAL ACTIVATOR SOXR"/>
    <property type="match status" value="1"/>
</dbReference>
<dbReference type="Pfam" id="PF13411">
    <property type="entry name" value="MerR_1"/>
    <property type="match status" value="1"/>
</dbReference>
<dbReference type="CDD" id="cd01109">
    <property type="entry name" value="HTH_YyaN"/>
    <property type="match status" value="1"/>
</dbReference>
<dbReference type="InterPro" id="IPR009061">
    <property type="entry name" value="DNA-bd_dom_put_sf"/>
</dbReference>
<organism evidence="3 4">
    <name type="scientific">Paenibacillus suaedae</name>
    <dbReference type="NCBI Taxonomy" id="3077233"/>
    <lineage>
        <taxon>Bacteria</taxon>
        <taxon>Bacillati</taxon>
        <taxon>Bacillota</taxon>
        <taxon>Bacilli</taxon>
        <taxon>Bacillales</taxon>
        <taxon>Paenibacillaceae</taxon>
        <taxon>Paenibacillus</taxon>
    </lineage>
</organism>
<dbReference type="RefSeq" id="WP_021257957.1">
    <property type="nucleotide sequence ID" value="NZ_JAVYAA010000002.1"/>
</dbReference>
<feature type="domain" description="HTH merR-type" evidence="2">
    <location>
        <begin position="1"/>
        <end position="71"/>
    </location>
</feature>
<accession>A0AAJ2JXS3</accession>
<keyword evidence="4" id="KW-1185">Reference proteome</keyword>
<comment type="caution">
    <text evidence="3">The sequence shown here is derived from an EMBL/GenBank/DDBJ whole genome shotgun (WGS) entry which is preliminary data.</text>
</comment>
<protein>
    <submittedName>
        <fullName evidence="3">MerR family transcriptional regulator</fullName>
    </submittedName>
</protein>
<evidence type="ECO:0000313" key="4">
    <source>
        <dbReference type="Proteomes" id="UP001250538"/>
    </source>
</evidence>
<dbReference type="PROSITE" id="PS50937">
    <property type="entry name" value="HTH_MERR_2"/>
    <property type="match status" value="1"/>
</dbReference>